<accession>C7MEF1</accession>
<keyword evidence="3" id="KW-0808">Transferase</keyword>
<evidence type="ECO:0000256" key="8">
    <source>
        <dbReference type="SAM" id="MobiDB-lite"/>
    </source>
</evidence>
<dbReference type="InterPro" id="IPR011009">
    <property type="entry name" value="Kinase-like_dom_sf"/>
</dbReference>
<feature type="domain" description="Protein kinase" evidence="10">
    <location>
        <begin position="15"/>
        <end position="278"/>
    </location>
</feature>
<evidence type="ECO:0000256" key="4">
    <source>
        <dbReference type="ARBA" id="ARBA00022741"/>
    </source>
</evidence>
<keyword evidence="4 7" id="KW-0547">Nucleotide-binding</keyword>
<dbReference type="KEGG" id="bfa:Bfae_21540"/>
<dbReference type="PROSITE" id="PS00107">
    <property type="entry name" value="PROTEIN_KINASE_ATP"/>
    <property type="match status" value="1"/>
</dbReference>
<feature type="binding site" evidence="7">
    <location>
        <position position="44"/>
    </location>
    <ligand>
        <name>ATP</name>
        <dbReference type="ChEBI" id="CHEBI:30616"/>
    </ligand>
</feature>
<dbReference type="PATRIC" id="fig|446465.5.peg.2136"/>
<protein>
    <recommendedName>
        <fullName evidence="1">non-specific serine/threonine protein kinase</fullName>
        <ecNumber evidence="1">2.7.11.1</ecNumber>
    </recommendedName>
</protein>
<dbReference type="HOGENOM" id="CLU_000288_129_0_11"/>
<evidence type="ECO:0000256" key="1">
    <source>
        <dbReference type="ARBA" id="ARBA00012513"/>
    </source>
</evidence>
<dbReference type="InterPro" id="IPR008271">
    <property type="entry name" value="Ser/Thr_kinase_AS"/>
</dbReference>
<keyword evidence="13" id="KW-1185">Reference proteome</keyword>
<dbReference type="PANTHER" id="PTHR43289:SF6">
    <property type="entry name" value="SERINE_THREONINE-PROTEIN KINASE NEKL-3"/>
    <property type="match status" value="1"/>
</dbReference>
<gene>
    <name evidence="12" type="ordered locus">Bfae_21540</name>
</gene>
<feature type="domain" description="Fibronectin type-III" evidence="11">
    <location>
        <begin position="454"/>
        <end position="553"/>
    </location>
</feature>
<dbReference type="InterPro" id="IPR000719">
    <property type="entry name" value="Prot_kinase_dom"/>
</dbReference>
<dbReference type="eggNOG" id="COG0515">
    <property type="taxonomic scope" value="Bacteria"/>
</dbReference>
<dbReference type="Gene3D" id="3.30.200.20">
    <property type="entry name" value="Phosphorylase Kinase, domain 1"/>
    <property type="match status" value="1"/>
</dbReference>
<dbReference type="InterPro" id="IPR003961">
    <property type="entry name" value="FN3_dom"/>
</dbReference>
<evidence type="ECO:0000256" key="9">
    <source>
        <dbReference type="SAM" id="Phobius"/>
    </source>
</evidence>
<keyword evidence="6 7" id="KW-0067">ATP-binding</keyword>
<dbReference type="InterPro" id="IPR017441">
    <property type="entry name" value="Protein_kinase_ATP_BS"/>
</dbReference>
<dbReference type="Gene3D" id="1.10.510.10">
    <property type="entry name" value="Transferase(Phosphotransferase) domain 1"/>
    <property type="match status" value="1"/>
</dbReference>
<keyword evidence="9" id="KW-0812">Transmembrane</keyword>
<dbReference type="PANTHER" id="PTHR43289">
    <property type="entry name" value="MITOGEN-ACTIVATED PROTEIN KINASE KINASE KINASE 20-RELATED"/>
    <property type="match status" value="1"/>
</dbReference>
<dbReference type="EC" id="2.7.11.1" evidence="1"/>
<dbReference type="PROSITE" id="PS50011">
    <property type="entry name" value="PROTEIN_KINASE_DOM"/>
    <property type="match status" value="1"/>
</dbReference>
<evidence type="ECO:0000256" key="3">
    <source>
        <dbReference type="ARBA" id="ARBA00022679"/>
    </source>
</evidence>
<feature type="compositionally biased region" description="Low complexity" evidence="8">
    <location>
        <begin position="336"/>
        <end position="347"/>
    </location>
</feature>
<evidence type="ECO:0000256" key="6">
    <source>
        <dbReference type="ARBA" id="ARBA00022840"/>
    </source>
</evidence>
<evidence type="ECO:0000259" key="10">
    <source>
        <dbReference type="PROSITE" id="PS50011"/>
    </source>
</evidence>
<organism evidence="12 13">
    <name type="scientific">Brachybacterium faecium (strain ATCC 43885 / DSM 4810 / JCM 11609 / LMG 19847 / NBRC 14762 / NCIMB 9860 / 6-10)</name>
    <dbReference type="NCBI Taxonomy" id="446465"/>
    <lineage>
        <taxon>Bacteria</taxon>
        <taxon>Bacillati</taxon>
        <taxon>Actinomycetota</taxon>
        <taxon>Actinomycetes</taxon>
        <taxon>Micrococcales</taxon>
        <taxon>Dermabacteraceae</taxon>
        <taxon>Brachybacterium</taxon>
    </lineage>
</organism>
<dbReference type="PROSITE" id="PS00108">
    <property type="entry name" value="PROTEIN_KINASE_ST"/>
    <property type="match status" value="1"/>
</dbReference>
<dbReference type="CDD" id="cd14014">
    <property type="entry name" value="STKc_PknB_like"/>
    <property type="match status" value="1"/>
</dbReference>
<name>C7MEF1_BRAFD</name>
<evidence type="ECO:0000256" key="2">
    <source>
        <dbReference type="ARBA" id="ARBA00022527"/>
    </source>
</evidence>
<evidence type="ECO:0000256" key="5">
    <source>
        <dbReference type="ARBA" id="ARBA00022777"/>
    </source>
</evidence>
<reference evidence="12 13" key="1">
    <citation type="journal article" date="2009" name="Stand. Genomic Sci.">
        <title>Complete genome sequence of Brachybacterium faecium type strain (Schefferle 6-10).</title>
        <authorList>
            <person name="Lapidus A."/>
            <person name="Pukall R."/>
            <person name="Labuttii K."/>
            <person name="Copeland A."/>
            <person name="Del Rio T.G."/>
            <person name="Nolan M."/>
            <person name="Chen F."/>
            <person name="Lucas S."/>
            <person name="Tice H."/>
            <person name="Cheng J.F."/>
            <person name="Bruce D."/>
            <person name="Goodwin L."/>
            <person name="Pitluck S."/>
            <person name="Rohde M."/>
            <person name="Goker M."/>
            <person name="Pati A."/>
            <person name="Ivanova N."/>
            <person name="Mavrommatis K."/>
            <person name="Chen A."/>
            <person name="Palaniappan K."/>
            <person name="D'haeseleer P."/>
            <person name="Chain P."/>
            <person name="Bristow J."/>
            <person name="Eisen J.A."/>
            <person name="Markowitz V."/>
            <person name="Hugenholtz P."/>
            <person name="Kyrpides N.C."/>
            <person name="Klenk H.P."/>
        </authorList>
    </citation>
    <scope>NUCLEOTIDE SEQUENCE [LARGE SCALE GENOMIC DNA]</scope>
    <source>
        <strain evidence="13">ATCC 43885 / DSM 4810 / JCM 11609 / LMG 19847 / NBRC 14762 / NCIMB 9860 / 6-10</strain>
    </source>
</reference>
<dbReference type="OrthoDB" id="9762169at2"/>
<evidence type="ECO:0000313" key="13">
    <source>
        <dbReference type="Proteomes" id="UP000001919"/>
    </source>
</evidence>
<dbReference type="STRING" id="446465.Bfae_21540"/>
<dbReference type="Pfam" id="PF00069">
    <property type="entry name" value="Pkinase"/>
    <property type="match status" value="1"/>
</dbReference>
<dbReference type="EMBL" id="CP001643">
    <property type="protein sequence ID" value="ACU85958.1"/>
    <property type="molecule type" value="Genomic_DNA"/>
</dbReference>
<feature type="transmembrane region" description="Helical" evidence="9">
    <location>
        <begin position="404"/>
        <end position="430"/>
    </location>
</feature>
<evidence type="ECO:0000259" key="11">
    <source>
        <dbReference type="PROSITE" id="PS50853"/>
    </source>
</evidence>
<keyword evidence="9" id="KW-0472">Membrane</keyword>
<sequence>MSSRPPSPPPRLPGYEYEQLLGSGGFADVFLYRQFRPQRRVAIKVLLSNVLDESVRRLFDAEANVMAQMSTHPSIVTIHQAEVSDDHRPYIVMEYCPRPNYGLRFRKERITVAEALRVGVQIAGAVETAHRAGILHRDIKPANILVTDYNRPALTDFGISIATAKGEDVEDSQGMSIPWSPPEFFADPPRADVRSDVFSLAATVYSLLAGRTPFERRGQRNTASDLIHRISAEPLQALDRPDVPAELNRVLSIAMAKDPAGRYDTALAFGRGLQQVELALSLPVTQMDVLDDRAAPVSQGEDDDEMDLHTRIRKVATVDPDSGGATGTGPAPRLDPFAGVAPALGAPAGTGPGGPAAAPGMPSDGSGESTLLRPAGAALAPASPAPLAAETGEDGAEQKQPTTAWPFVTLAAVLIVVLGVGATLGARYFLVPEPDPIATTQINVPVTKQEAPGEPTDIEFQIISSGEGTEKTGRIKVSWEPPAGYTQEDHYLVRWKDLPEQYTDRYGAQIDVYGHNSHVLEIPPQLSPLCVEVQTVNPNGAASAPVEECLEIG</sequence>
<dbReference type="GO" id="GO:0004674">
    <property type="term" value="F:protein serine/threonine kinase activity"/>
    <property type="evidence" value="ECO:0007669"/>
    <property type="project" value="UniProtKB-KW"/>
</dbReference>
<dbReference type="SUPFAM" id="SSF56112">
    <property type="entry name" value="Protein kinase-like (PK-like)"/>
    <property type="match status" value="1"/>
</dbReference>
<proteinExistence type="predicted"/>
<dbReference type="SMART" id="SM00220">
    <property type="entry name" value="S_TKc"/>
    <property type="match status" value="1"/>
</dbReference>
<evidence type="ECO:0000256" key="7">
    <source>
        <dbReference type="PROSITE-ProRule" id="PRU10141"/>
    </source>
</evidence>
<dbReference type="GO" id="GO:0005524">
    <property type="term" value="F:ATP binding"/>
    <property type="evidence" value="ECO:0007669"/>
    <property type="project" value="UniProtKB-UniRule"/>
</dbReference>
<keyword evidence="5 12" id="KW-0418">Kinase</keyword>
<feature type="region of interest" description="Disordered" evidence="8">
    <location>
        <begin position="315"/>
        <end position="371"/>
    </location>
</feature>
<dbReference type="Proteomes" id="UP000001919">
    <property type="component" value="Chromosome"/>
</dbReference>
<evidence type="ECO:0000313" key="12">
    <source>
        <dbReference type="EMBL" id="ACU85958.1"/>
    </source>
</evidence>
<keyword evidence="2 12" id="KW-0723">Serine/threonine-protein kinase</keyword>
<dbReference type="AlphaFoldDB" id="C7MEF1"/>
<dbReference type="PROSITE" id="PS50853">
    <property type="entry name" value="FN3"/>
    <property type="match status" value="1"/>
</dbReference>
<keyword evidence="9" id="KW-1133">Transmembrane helix</keyword>